<dbReference type="STRING" id="760011.Spico_0146"/>
<comment type="similarity">
    <text evidence="2">Belongs to the peptidase S16 family.</text>
</comment>
<dbReference type="KEGG" id="scc:Spico_0146"/>
<keyword evidence="2" id="KW-0720">Serine protease</keyword>
<proteinExistence type="inferred from homology"/>
<keyword evidence="2" id="KW-0378">Hydrolase</keyword>
<dbReference type="HOGENOM" id="CLU_014785_0_1_12"/>
<dbReference type="Gene3D" id="3.40.50.300">
    <property type="entry name" value="P-loop containing nucleotide triphosphate hydrolases"/>
    <property type="match status" value="1"/>
</dbReference>
<feature type="active site" evidence="2">
    <location>
        <position position="587"/>
    </location>
</feature>
<reference evidence="5" key="1">
    <citation type="submission" date="2011-04" db="EMBL/GenBank/DDBJ databases">
        <title>The complete genome of Spirochaeta coccoides DSM 17374.</title>
        <authorList>
            <person name="Lucas S."/>
            <person name="Copeland A."/>
            <person name="Lapidus A."/>
            <person name="Bruce D."/>
            <person name="Goodwin L."/>
            <person name="Pitluck S."/>
            <person name="Peters L."/>
            <person name="Kyrpides N."/>
            <person name="Mavromatis K."/>
            <person name="Pagani I."/>
            <person name="Ivanova N."/>
            <person name="Ovchinnikova G."/>
            <person name="Lu M."/>
            <person name="Detter J.C."/>
            <person name="Tapia R."/>
            <person name="Han C."/>
            <person name="Land M."/>
            <person name="Hauser L."/>
            <person name="Markowitz V."/>
            <person name="Cheng J.-F."/>
            <person name="Hugenholtz P."/>
            <person name="Woyke T."/>
            <person name="Wu D."/>
            <person name="Spring S."/>
            <person name="Schroeder M."/>
            <person name="Brambilla E."/>
            <person name="Klenk H.-P."/>
            <person name="Eisen J.A."/>
        </authorList>
    </citation>
    <scope>NUCLEOTIDE SEQUENCE [LARGE SCALE GENOMIC DNA]</scope>
    <source>
        <strain evidence="5">ATCC BAA-1237 / DSM 17374 / SPN1</strain>
    </source>
</reference>
<dbReference type="GO" id="GO:0030163">
    <property type="term" value="P:protein catabolic process"/>
    <property type="evidence" value="ECO:0007669"/>
    <property type="project" value="InterPro"/>
</dbReference>
<dbReference type="MEROPS" id="S16.A10"/>
<dbReference type="InterPro" id="IPR014721">
    <property type="entry name" value="Ribsml_uS5_D2-typ_fold_subgr"/>
</dbReference>
<dbReference type="PROSITE" id="PS51786">
    <property type="entry name" value="LON_PROTEOLYTIC"/>
    <property type="match status" value="1"/>
</dbReference>
<dbReference type="AlphaFoldDB" id="F4GJV9"/>
<evidence type="ECO:0000313" key="5">
    <source>
        <dbReference type="Proteomes" id="UP000007939"/>
    </source>
</evidence>
<protein>
    <recommendedName>
        <fullName evidence="2">endopeptidase La</fullName>
        <ecNumber evidence="2">3.4.21.53</ecNumber>
    </recommendedName>
</protein>
<keyword evidence="1 2" id="KW-0645">Protease</keyword>
<dbReference type="SUPFAM" id="SSF52540">
    <property type="entry name" value="P-loop containing nucleoside triphosphate hydrolases"/>
    <property type="match status" value="1"/>
</dbReference>
<dbReference type="EC" id="3.4.21.53" evidence="2"/>
<dbReference type="InterPro" id="IPR027065">
    <property type="entry name" value="Lon_Prtase"/>
</dbReference>
<evidence type="ECO:0000256" key="2">
    <source>
        <dbReference type="PROSITE-ProRule" id="PRU01122"/>
    </source>
</evidence>
<dbReference type="Pfam" id="PF13654">
    <property type="entry name" value="AAA_32"/>
    <property type="match status" value="1"/>
</dbReference>
<dbReference type="EMBL" id="CP002659">
    <property type="protein sequence ID" value="AEC01384.1"/>
    <property type="molecule type" value="Genomic_DNA"/>
</dbReference>
<dbReference type="GO" id="GO:0004252">
    <property type="term" value="F:serine-type endopeptidase activity"/>
    <property type="evidence" value="ECO:0007669"/>
    <property type="project" value="UniProtKB-UniRule"/>
</dbReference>
<gene>
    <name evidence="4" type="ordered locus">Spico_0146</name>
</gene>
<keyword evidence="5" id="KW-1185">Reference proteome</keyword>
<evidence type="ECO:0000313" key="4">
    <source>
        <dbReference type="EMBL" id="AEC01384.1"/>
    </source>
</evidence>
<name>F4GJV9_PARC1</name>
<accession>F4GJV9</accession>
<evidence type="ECO:0000256" key="1">
    <source>
        <dbReference type="ARBA" id="ARBA00022670"/>
    </source>
</evidence>
<dbReference type="Proteomes" id="UP000007939">
    <property type="component" value="Chromosome"/>
</dbReference>
<dbReference type="GO" id="GO:0005524">
    <property type="term" value="F:ATP binding"/>
    <property type="evidence" value="ECO:0007669"/>
    <property type="project" value="InterPro"/>
</dbReference>
<dbReference type="GO" id="GO:0006508">
    <property type="term" value="P:proteolysis"/>
    <property type="evidence" value="ECO:0007669"/>
    <property type="project" value="UniProtKB-KW"/>
</dbReference>
<reference evidence="4 5" key="2">
    <citation type="journal article" date="2012" name="Stand. Genomic Sci.">
        <title>Complete genome sequence of the termite hindgut bacterium Spirochaeta coccoides type strain (SPN1(T)), reclassification in the genus Sphaerochaeta as Sphaerochaeta coccoides comb. nov. and emendations of the family Spirochaetaceae and the genus Sphaerochaeta.</title>
        <authorList>
            <person name="Abt B."/>
            <person name="Han C."/>
            <person name="Scheuner C."/>
            <person name="Lu M."/>
            <person name="Lapidus A."/>
            <person name="Nolan M."/>
            <person name="Lucas S."/>
            <person name="Hammon N."/>
            <person name="Deshpande S."/>
            <person name="Cheng J.F."/>
            <person name="Tapia R."/>
            <person name="Goodwin L.A."/>
            <person name="Pitluck S."/>
            <person name="Liolios K."/>
            <person name="Pagani I."/>
            <person name="Ivanova N."/>
            <person name="Mavromatis K."/>
            <person name="Mikhailova N."/>
            <person name="Huntemann M."/>
            <person name="Pati A."/>
            <person name="Chen A."/>
            <person name="Palaniappan K."/>
            <person name="Land M."/>
            <person name="Hauser L."/>
            <person name="Brambilla E.M."/>
            <person name="Rohde M."/>
            <person name="Spring S."/>
            <person name="Gronow S."/>
            <person name="Goker M."/>
            <person name="Woyke T."/>
            <person name="Bristow J."/>
            <person name="Eisen J.A."/>
            <person name="Markowitz V."/>
            <person name="Hugenholtz P."/>
            <person name="Kyrpides N.C."/>
            <person name="Klenk H.P."/>
            <person name="Detter J.C."/>
        </authorList>
    </citation>
    <scope>NUCLEOTIDE SEQUENCE [LARGE SCALE GENOMIC DNA]</scope>
    <source>
        <strain evidence="5">ATCC BAA-1237 / DSM 17374 / SPN1</strain>
    </source>
</reference>
<sequence length="684" mass="74575">MGVIPVNIKELSFQEAAFSYPPSIARTPLPAVDSLLVGQPRASRALAMGMAVEADGYNIFVSGEPGSGRHTAVRMIAQQLSHDTRHLKDIVYVHCFDVPDSPSVVLFSPGTGEKFLAEMKNLAAFLRAAERNGEAETEDSTASFLKETDKLIDSAVGKYPETRLFLERVRQTIHMNPKIFVLPTDDDKEERETICSQCLPNLVVNRAGQDKRPFVEEPHPSYANVFGAVSPADGKTQLPHQSVKAGSLLQASGGFWVATADDILSEPNLWEALKRFLAMTTFSMKDGNAYGLPVGSLIRPEPVPLPVKIILIGSEETYDKLCESDASFLKLFKISAQFDYSMPATEENITGTIAFLRRHVEEKKLLPPDDAAIAETLRFSAWHVEHRGELTTQLSFLGDLLQEADYWARFSGEKEITAPAVITASNERDYISSVMENRITQEIISGEMVIALTGSKIGVVNGLAVMDRGLASFGTPAVITATVAPGNEGIVNIEHEAGLSGEIHDKGLLILEGYLRKRYARTFPLSLYAGICFEQSYAEVDGDSASSSELFALLSAIGEIPLRQDIAVTGSVNQMGEIQPVGGINEKIGGFFSVCQKMGLTGHQGVIIPRQNISALVLPYAVLDAIAQHTFHLYPIETIDEGMEILTNRIAGEQNAKGTFPVNSANKAIEDRLRKLYELSKTGT</sequence>
<dbReference type="InterPro" id="IPR027417">
    <property type="entry name" value="P-loop_NTPase"/>
</dbReference>
<dbReference type="Pfam" id="PF05362">
    <property type="entry name" value="Lon_C"/>
    <property type="match status" value="1"/>
</dbReference>
<dbReference type="PRINTS" id="PR00830">
    <property type="entry name" value="ENDOLAPTASE"/>
</dbReference>
<evidence type="ECO:0000259" key="3">
    <source>
        <dbReference type="PROSITE" id="PS51786"/>
    </source>
</evidence>
<dbReference type="eggNOG" id="COG1067">
    <property type="taxonomic scope" value="Bacteria"/>
</dbReference>
<dbReference type="Gene3D" id="3.30.230.10">
    <property type="match status" value="1"/>
</dbReference>
<dbReference type="Gene3D" id="1.10.8.60">
    <property type="match status" value="1"/>
</dbReference>
<dbReference type="InterPro" id="IPR008269">
    <property type="entry name" value="Lon_proteolytic"/>
</dbReference>
<feature type="domain" description="Lon proteolytic" evidence="3">
    <location>
        <begin position="454"/>
        <end position="649"/>
    </location>
</feature>
<dbReference type="SUPFAM" id="SSF54211">
    <property type="entry name" value="Ribosomal protein S5 domain 2-like"/>
    <property type="match status" value="1"/>
</dbReference>
<dbReference type="InterPro" id="IPR041699">
    <property type="entry name" value="AAA_32"/>
</dbReference>
<dbReference type="PANTHER" id="PTHR10046">
    <property type="entry name" value="ATP DEPENDENT LON PROTEASE FAMILY MEMBER"/>
    <property type="match status" value="1"/>
</dbReference>
<organism evidence="4 5">
    <name type="scientific">Parasphaerochaeta coccoides (strain ATCC BAA-1237 / DSM 17374 / SPN1)</name>
    <name type="common">Sphaerochaeta coccoides</name>
    <dbReference type="NCBI Taxonomy" id="760011"/>
    <lineage>
        <taxon>Bacteria</taxon>
        <taxon>Pseudomonadati</taxon>
        <taxon>Spirochaetota</taxon>
        <taxon>Spirochaetia</taxon>
        <taxon>Spirochaetales</taxon>
        <taxon>Sphaerochaetaceae</taxon>
        <taxon>Parasphaerochaeta</taxon>
    </lineage>
</organism>
<dbReference type="Pfam" id="PF20436">
    <property type="entry name" value="LonB_AAA-LID"/>
    <property type="match status" value="1"/>
</dbReference>
<dbReference type="InterPro" id="IPR020568">
    <property type="entry name" value="Ribosomal_Su5_D2-typ_SF"/>
</dbReference>
<dbReference type="InterPro" id="IPR046843">
    <property type="entry name" value="LonB_AAA-LID"/>
</dbReference>
<comment type="catalytic activity">
    <reaction evidence="2">
        <text>Hydrolysis of proteins in presence of ATP.</text>
        <dbReference type="EC" id="3.4.21.53"/>
    </reaction>
</comment>
<feature type="active site" evidence="2">
    <location>
        <position position="544"/>
    </location>
</feature>
<dbReference type="GO" id="GO:0004176">
    <property type="term" value="F:ATP-dependent peptidase activity"/>
    <property type="evidence" value="ECO:0007669"/>
    <property type="project" value="UniProtKB-UniRule"/>
</dbReference>